<organism evidence="2">
    <name type="scientific">bioreactor metagenome</name>
    <dbReference type="NCBI Taxonomy" id="1076179"/>
    <lineage>
        <taxon>unclassified sequences</taxon>
        <taxon>metagenomes</taxon>
        <taxon>ecological metagenomes</taxon>
    </lineage>
</organism>
<accession>A0A645I438</accession>
<sequence>MSGFYAEIYKIKADEGFASAQSVIRNRLYTLAKQDILRSYDRENLHNVRIEYKNVTYKHVMLPVWSSVYSYAGKLYHYFVNGETGTVSGKRPYSAVKIGLAITAGLILLTVILLALNGQRV</sequence>
<evidence type="ECO:0000256" key="1">
    <source>
        <dbReference type="SAM" id="Phobius"/>
    </source>
</evidence>
<name>A0A645I438_9ZZZZ</name>
<keyword evidence="1" id="KW-0812">Transmembrane</keyword>
<keyword evidence="1" id="KW-1133">Transmembrane helix</keyword>
<comment type="caution">
    <text evidence="2">The sequence shown here is derived from an EMBL/GenBank/DDBJ whole genome shotgun (WGS) entry which is preliminary data.</text>
</comment>
<gene>
    <name evidence="2" type="ORF">SDC9_192786</name>
</gene>
<keyword evidence="1" id="KW-0472">Membrane</keyword>
<protein>
    <submittedName>
        <fullName evidence="2">Uncharacterized protein</fullName>
    </submittedName>
</protein>
<reference evidence="2" key="1">
    <citation type="submission" date="2019-08" db="EMBL/GenBank/DDBJ databases">
        <authorList>
            <person name="Kucharzyk K."/>
            <person name="Murdoch R.W."/>
            <person name="Higgins S."/>
            <person name="Loffler F."/>
        </authorList>
    </citation>
    <scope>NUCLEOTIDE SEQUENCE</scope>
</reference>
<proteinExistence type="predicted"/>
<feature type="transmembrane region" description="Helical" evidence="1">
    <location>
        <begin position="98"/>
        <end position="116"/>
    </location>
</feature>
<dbReference type="EMBL" id="VSSQ01104946">
    <property type="protein sequence ID" value="MPN45219.1"/>
    <property type="molecule type" value="Genomic_DNA"/>
</dbReference>
<dbReference type="AlphaFoldDB" id="A0A645I438"/>
<evidence type="ECO:0000313" key="2">
    <source>
        <dbReference type="EMBL" id="MPN45219.1"/>
    </source>
</evidence>